<gene>
    <name evidence="2" type="ORF">FRZ67_16640</name>
</gene>
<dbReference type="EMBL" id="CP042435">
    <property type="protein sequence ID" value="QEC68854.1"/>
    <property type="molecule type" value="Genomic_DNA"/>
</dbReference>
<accession>A0A5B8VBP8</accession>
<evidence type="ECO:0008006" key="4">
    <source>
        <dbReference type="Google" id="ProtNLM"/>
    </source>
</evidence>
<dbReference type="KEGG" id="pgin:FRZ67_16640"/>
<reference evidence="2 3" key="1">
    <citation type="journal article" date="2016" name="Int. J. Syst. Evol. Microbiol.">
        <title>Panacibacter ginsenosidivorans gen. nov., sp. nov., with ginsenoside converting activity isolated from soil of a ginseng field.</title>
        <authorList>
            <person name="Siddiqi M.Z."/>
            <person name="Muhammad Shafi S."/>
            <person name="Choi K.D."/>
            <person name="Im W.T."/>
        </authorList>
    </citation>
    <scope>NUCLEOTIDE SEQUENCE [LARGE SCALE GENOMIC DNA]</scope>
    <source>
        <strain evidence="2 3">Gsoil1550</strain>
    </source>
</reference>
<dbReference type="AlphaFoldDB" id="A0A5B8VBP8"/>
<name>A0A5B8VBP8_9BACT</name>
<evidence type="ECO:0000256" key="1">
    <source>
        <dbReference type="SAM" id="Phobius"/>
    </source>
</evidence>
<feature type="transmembrane region" description="Helical" evidence="1">
    <location>
        <begin position="6"/>
        <end position="24"/>
    </location>
</feature>
<keyword evidence="1" id="KW-0472">Membrane</keyword>
<evidence type="ECO:0000313" key="2">
    <source>
        <dbReference type="EMBL" id="QEC68854.1"/>
    </source>
</evidence>
<dbReference type="Proteomes" id="UP000321533">
    <property type="component" value="Chromosome"/>
</dbReference>
<evidence type="ECO:0000313" key="3">
    <source>
        <dbReference type="Proteomes" id="UP000321533"/>
    </source>
</evidence>
<dbReference type="RefSeq" id="WP_147191300.1">
    <property type="nucleotide sequence ID" value="NZ_CP042435.1"/>
</dbReference>
<protein>
    <recommendedName>
        <fullName evidence="4">DUF445 family protein</fullName>
    </recommendedName>
</protein>
<keyword evidence="1" id="KW-0812">Transmembrane</keyword>
<keyword evidence="1" id="KW-1133">Transmembrane helix</keyword>
<dbReference type="PANTHER" id="PTHR35791:SF1">
    <property type="entry name" value="UPF0754 MEMBRANE PROTEIN YHEB"/>
    <property type="match status" value="1"/>
</dbReference>
<keyword evidence="3" id="KW-1185">Reference proteome</keyword>
<dbReference type="PANTHER" id="PTHR35791">
    <property type="entry name" value="UPF0754 MEMBRANE PROTEIN YHEB"/>
    <property type="match status" value="1"/>
</dbReference>
<dbReference type="OrthoDB" id="9787430at2"/>
<proteinExistence type="predicted"/>
<organism evidence="2 3">
    <name type="scientific">Panacibacter ginsenosidivorans</name>
    <dbReference type="NCBI Taxonomy" id="1813871"/>
    <lineage>
        <taxon>Bacteria</taxon>
        <taxon>Pseudomonadati</taxon>
        <taxon>Bacteroidota</taxon>
        <taxon>Chitinophagia</taxon>
        <taxon>Chitinophagales</taxon>
        <taxon>Chitinophagaceae</taxon>
        <taxon>Panacibacter</taxon>
    </lineage>
</organism>
<feature type="transmembrane region" description="Helical" evidence="1">
    <location>
        <begin position="180"/>
        <end position="201"/>
    </location>
</feature>
<sequence>MNNTLLLVPFVAALLSWLMIKFAVRSIFRPFKVINIAGIRWRGLLPKVKEGMTVSIAHAVNIEILNSSFINEKLTGPETLEKAMPAIEAHIDNFLDHKLKEAIPVISMFIGEKITNQLKELFLEELKELFPSVMSQFIGNLSQSSELEKEIVLKLQSVSIEKTEALFYKNFRKTIRRIEVVFAISGLLAGIIQLVLTLLVLSVV</sequence>